<dbReference type="Proteomes" id="UP001055940">
    <property type="component" value="Chromosome"/>
</dbReference>
<evidence type="ECO:0000313" key="5">
    <source>
        <dbReference type="EMBL" id="USY21173.1"/>
    </source>
</evidence>
<evidence type="ECO:0000256" key="3">
    <source>
        <dbReference type="RuleBase" id="RU003476"/>
    </source>
</evidence>
<evidence type="ECO:0000313" key="6">
    <source>
        <dbReference type="Proteomes" id="UP001055940"/>
    </source>
</evidence>
<dbReference type="InterPro" id="IPR000086">
    <property type="entry name" value="NUDIX_hydrolase_dom"/>
</dbReference>
<proteinExistence type="inferred from homology"/>
<organism evidence="5 6">
    <name type="scientific">Nocardiopsis exhalans</name>
    <dbReference type="NCBI Taxonomy" id="163604"/>
    <lineage>
        <taxon>Bacteria</taxon>
        <taxon>Bacillati</taxon>
        <taxon>Actinomycetota</taxon>
        <taxon>Actinomycetes</taxon>
        <taxon>Streptosporangiales</taxon>
        <taxon>Nocardiopsidaceae</taxon>
        <taxon>Nocardiopsis</taxon>
    </lineage>
</organism>
<dbReference type="CDD" id="cd02883">
    <property type="entry name" value="NUDIX_Hydrolase"/>
    <property type="match status" value="1"/>
</dbReference>
<dbReference type="InterPro" id="IPR020476">
    <property type="entry name" value="Nudix_hydrolase"/>
</dbReference>
<evidence type="ECO:0000259" key="4">
    <source>
        <dbReference type="PROSITE" id="PS51462"/>
    </source>
</evidence>
<name>A0ABY5DD74_9ACTN</name>
<dbReference type="PRINTS" id="PR00502">
    <property type="entry name" value="NUDIXFAMILY"/>
</dbReference>
<dbReference type="InterPro" id="IPR015797">
    <property type="entry name" value="NUDIX_hydrolase-like_dom_sf"/>
</dbReference>
<dbReference type="Pfam" id="PF00293">
    <property type="entry name" value="NUDIX"/>
    <property type="match status" value="1"/>
</dbReference>
<reference evidence="5" key="1">
    <citation type="submission" date="2022-06" db="EMBL/GenBank/DDBJ databases">
        <authorList>
            <person name="Ping M."/>
        </authorList>
    </citation>
    <scope>NUCLEOTIDE SEQUENCE</scope>
    <source>
        <strain evidence="5">JCM11759T</strain>
    </source>
</reference>
<protein>
    <submittedName>
        <fullName evidence="5">NUDIX domain-containing protein</fullName>
    </submittedName>
</protein>
<keyword evidence="2 3" id="KW-0378">Hydrolase</keyword>
<feature type="domain" description="Nudix hydrolase" evidence="4">
    <location>
        <begin position="27"/>
        <end position="162"/>
    </location>
</feature>
<dbReference type="PROSITE" id="PS51462">
    <property type="entry name" value="NUDIX"/>
    <property type="match status" value="1"/>
</dbReference>
<dbReference type="SUPFAM" id="SSF55811">
    <property type="entry name" value="Nudix"/>
    <property type="match status" value="1"/>
</dbReference>
<evidence type="ECO:0000256" key="1">
    <source>
        <dbReference type="ARBA" id="ARBA00005582"/>
    </source>
</evidence>
<keyword evidence="6" id="KW-1185">Reference proteome</keyword>
<dbReference type="Gene3D" id="3.90.79.10">
    <property type="entry name" value="Nucleoside Triphosphate Pyrophosphohydrolase"/>
    <property type="match status" value="1"/>
</dbReference>
<sequence length="171" mass="19228">MEENTVNVETGNVEVAEGIEFPDTADGRLWVAGAVIIDERGNAFAQRRSATRKVFPHCWDIVGGHVEEGESMLQALAREITEETGWTLSAVVAELYRLDWDPGDGRTRREVDYLVRVDGDLADPALEVGKHTEFMWVDDSRLHLLRDTRDPGDYFITEIVQMGLEAARGLR</sequence>
<dbReference type="EMBL" id="CP099837">
    <property type="protein sequence ID" value="USY21173.1"/>
    <property type="molecule type" value="Genomic_DNA"/>
</dbReference>
<accession>A0ABY5DD74</accession>
<dbReference type="RefSeq" id="WP_254420113.1">
    <property type="nucleotide sequence ID" value="NZ_BAAAJB010000020.1"/>
</dbReference>
<dbReference type="PROSITE" id="PS00893">
    <property type="entry name" value="NUDIX_BOX"/>
    <property type="match status" value="1"/>
</dbReference>
<dbReference type="InterPro" id="IPR020084">
    <property type="entry name" value="NUDIX_hydrolase_CS"/>
</dbReference>
<dbReference type="PANTHER" id="PTHR43736:SF1">
    <property type="entry name" value="DIHYDRONEOPTERIN TRIPHOSPHATE DIPHOSPHATASE"/>
    <property type="match status" value="1"/>
</dbReference>
<dbReference type="PANTHER" id="PTHR43736">
    <property type="entry name" value="ADP-RIBOSE PYROPHOSPHATASE"/>
    <property type="match status" value="1"/>
</dbReference>
<gene>
    <name evidence="5" type="ORF">NE857_05905</name>
</gene>
<evidence type="ECO:0000256" key="2">
    <source>
        <dbReference type="ARBA" id="ARBA00022801"/>
    </source>
</evidence>
<comment type="similarity">
    <text evidence="1 3">Belongs to the Nudix hydrolase family.</text>
</comment>